<evidence type="ECO:0000313" key="1">
    <source>
        <dbReference type="EMBL" id="PSL00756.1"/>
    </source>
</evidence>
<dbReference type="Proteomes" id="UP000240542">
    <property type="component" value="Unassembled WGS sequence"/>
</dbReference>
<accession>A0A2P8DU59</accession>
<dbReference type="AlphaFoldDB" id="A0A2P8DU59"/>
<name>A0A2P8DU59_9ACTN</name>
<dbReference type="EMBL" id="PYGA01000001">
    <property type="protein sequence ID" value="PSL00756.1"/>
    <property type="molecule type" value="Genomic_DNA"/>
</dbReference>
<comment type="caution">
    <text evidence="1">The sequence shown here is derived from an EMBL/GenBank/DDBJ whole genome shotgun (WGS) entry which is preliminary data.</text>
</comment>
<dbReference type="OrthoDB" id="3429464at2"/>
<dbReference type="RefSeq" id="WP_106580946.1">
    <property type="nucleotide sequence ID" value="NZ_PYGA01000001.1"/>
</dbReference>
<protein>
    <submittedName>
        <fullName evidence="1">Uncharacterized protein</fullName>
    </submittedName>
</protein>
<organism evidence="1 2">
    <name type="scientific">Murinocardiopsis flavida</name>
    <dbReference type="NCBI Taxonomy" id="645275"/>
    <lineage>
        <taxon>Bacteria</taxon>
        <taxon>Bacillati</taxon>
        <taxon>Actinomycetota</taxon>
        <taxon>Actinomycetes</taxon>
        <taxon>Streptosporangiales</taxon>
        <taxon>Nocardiopsidaceae</taxon>
        <taxon>Murinocardiopsis</taxon>
    </lineage>
</organism>
<reference evidence="1 2" key="1">
    <citation type="submission" date="2018-03" db="EMBL/GenBank/DDBJ databases">
        <title>Genomic Encyclopedia of Archaeal and Bacterial Type Strains, Phase II (KMG-II): from individual species to whole genera.</title>
        <authorList>
            <person name="Goeker M."/>
        </authorList>
    </citation>
    <scope>NUCLEOTIDE SEQUENCE [LARGE SCALE GENOMIC DNA]</scope>
    <source>
        <strain evidence="1 2">DSM 45312</strain>
    </source>
</reference>
<keyword evidence="2" id="KW-1185">Reference proteome</keyword>
<proteinExistence type="predicted"/>
<gene>
    <name evidence="1" type="ORF">CLV63_101232</name>
</gene>
<evidence type="ECO:0000313" key="2">
    <source>
        <dbReference type="Proteomes" id="UP000240542"/>
    </source>
</evidence>
<sequence>MTTTQVDLTTSIVQIIKGGEPDEDGFTLIGHESPRRITLCATGCACRATALMVDFWELVEQYDVYSPKTDIWLRIIPLGETAPLPEGASLLEERSVFYGIG</sequence>